<dbReference type="SUPFAM" id="SSF53474">
    <property type="entry name" value="alpha/beta-Hydrolases"/>
    <property type="match status" value="1"/>
</dbReference>
<keyword evidence="3" id="KW-1185">Reference proteome</keyword>
<feature type="domain" description="AB hydrolase-1" evidence="1">
    <location>
        <begin position="25"/>
        <end position="246"/>
    </location>
</feature>
<evidence type="ECO:0000313" key="2">
    <source>
        <dbReference type="EMBL" id="MET4633484.1"/>
    </source>
</evidence>
<comment type="caution">
    <text evidence="2">The sequence shown here is derived from an EMBL/GenBank/DDBJ whole genome shotgun (WGS) entry which is preliminary data.</text>
</comment>
<dbReference type="Proteomes" id="UP001549321">
    <property type="component" value="Unassembled WGS sequence"/>
</dbReference>
<accession>A0ABV2QWU6</accession>
<reference evidence="2 3" key="1">
    <citation type="submission" date="2024-06" db="EMBL/GenBank/DDBJ databases">
        <title>Sorghum-associated microbial communities from plants grown in Nebraska, USA.</title>
        <authorList>
            <person name="Schachtman D."/>
        </authorList>
    </citation>
    <scope>NUCLEOTIDE SEQUENCE [LARGE SCALE GENOMIC DNA]</scope>
    <source>
        <strain evidence="2 3">3207</strain>
    </source>
</reference>
<evidence type="ECO:0000313" key="3">
    <source>
        <dbReference type="Proteomes" id="UP001549321"/>
    </source>
</evidence>
<dbReference type="InterPro" id="IPR000073">
    <property type="entry name" value="AB_hydrolase_1"/>
</dbReference>
<name>A0ABV2QWU6_9HYPH</name>
<gene>
    <name evidence="2" type="ORF">ABIE08_001397</name>
</gene>
<dbReference type="PRINTS" id="PR00111">
    <property type="entry name" value="ABHYDROLASE"/>
</dbReference>
<evidence type="ECO:0000259" key="1">
    <source>
        <dbReference type="Pfam" id="PF12697"/>
    </source>
</evidence>
<organism evidence="2 3">
    <name type="scientific">Kaistia defluvii</name>
    <dbReference type="NCBI Taxonomy" id="410841"/>
    <lineage>
        <taxon>Bacteria</taxon>
        <taxon>Pseudomonadati</taxon>
        <taxon>Pseudomonadota</taxon>
        <taxon>Alphaproteobacteria</taxon>
        <taxon>Hyphomicrobiales</taxon>
        <taxon>Kaistiaceae</taxon>
        <taxon>Kaistia</taxon>
    </lineage>
</organism>
<protein>
    <submittedName>
        <fullName evidence="2">Pimeloyl-ACP methyl ester carboxylesterase</fullName>
    </submittedName>
</protein>
<dbReference type="Pfam" id="PF12697">
    <property type="entry name" value="Abhydrolase_6"/>
    <property type="match status" value="1"/>
</dbReference>
<dbReference type="InterPro" id="IPR050266">
    <property type="entry name" value="AB_hydrolase_sf"/>
</dbReference>
<sequence length="262" mass="27603">MAEVNKPTDGAVLHRLGGSDGQPVVVFIHGFGADRLSWLANAPSLTGSFQVWGVDLPGHGDAEPALGVSLDGLAETVLAGIMAQISGKVHLVGHSLGGAVALRLAECAPDRVQSLVLIAPVGLGRGIARDFTNGFAGLEEPDGALALLQRLVARPRLINRPMALHVLAHLDRPGRRQALSDLADGIPVIEQAAQLAIATIRQSDLPRMVIWGEDDAINPLDPELLASFGGEQHVLPGAGHLPQIEEIKRVNGWIQDFLTAHS</sequence>
<dbReference type="PANTHER" id="PTHR43798:SF5">
    <property type="entry name" value="MONOACYLGLYCEROL LIPASE ABHD6"/>
    <property type="match status" value="1"/>
</dbReference>
<dbReference type="PANTHER" id="PTHR43798">
    <property type="entry name" value="MONOACYLGLYCEROL LIPASE"/>
    <property type="match status" value="1"/>
</dbReference>
<dbReference type="EMBL" id="JBEPSM010000001">
    <property type="protein sequence ID" value="MET4633484.1"/>
    <property type="molecule type" value="Genomic_DNA"/>
</dbReference>
<proteinExistence type="predicted"/>
<dbReference type="Gene3D" id="3.40.50.1820">
    <property type="entry name" value="alpha/beta hydrolase"/>
    <property type="match status" value="1"/>
</dbReference>
<dbReference type="InterPro" id="IPR029058">
    <property type="entry name" value="AB_hydrolase_fold"/>
</dbReference>